<proteinExistence type="inferred from homology"/>
<keyword evidence="10" id="KW-0326">Glycosidase</keyword>
<evidence type="ECO:0000259" key="18">
    <source>
        <dbReference type="Pfam" id="PF00150"/>
    </source>
</evidence>
<evidence type="ECO:0000256" key="17">
    <source>
        <dbReference type="SAM" id="Phobius"/>
    </source>
</evidence>
<evidence type="ECO:0000256" key="13">
    <source>
        <dbReference type="ARBA" id="ARBA00037126"/>
    </source>
</evidence>
<reference evidence="19" key="2">
    <citation type="submission" date="2020-11" db="EMBL/GenBank/DDBJ databases">
        <authorList>
            <consortium name="DOE Joint Genome Institute"/>
            <person name="Kuo A."/>
            <person name="Miyauchi S."/>
            <person name="Kiss E."/>
            <person name="Drula E."/>
            <person name="Kohler A."/>
            <person name="Sanchez-Garcia M."/>
            <person name="Andreopoulos B."/>
            <person name="Barry K.W."/>
            <person name="Bonito G."/>
            <person name="Buee M."/>
            <person name="Carver A."/>
            <person name="Chen C."/>
            <person name="Cichocki N."/>
            <person name="Clum A."/>
            <person name="Culley D."/>
            <person name="Crous P.W."/>
            <person name="Fauchery L."/>
            <person name="Girlanda M."/>
            <person name="Hayes R."/>
            <person name="Keri Z."/>
            <person name="Labutti K."/>
            <person name="Lipzen A."/>
            <person name="Lombard V."/>
            <person name="Magnuson J."/>
            <person name="Maillard F."/>
            <person name="Morin E."/>
            <person name="Murat C."/>
            <person name="Nolan M."/>
            <person name="Ohm R."/>
            <person name="Pangilinan J."/>
            <person name="Pereira M."/>
            <person name="Perotto S."/>
            <person name="Peter M."/>
            <person name="Riley R."/>
            <person name="Sitrit Y."/>
            <person name="Stielow B."/>
            <person name="Szollosi G."/>
            <person name="Zifcakova L."/>
            <person name="Stursova M."/>
            <person name="Spatafora J.W."/>
            <person name="Tedersoo L."/>
            <person name="Vaario L.-M."/>
            <person name="Yamada A."/>
            <person name="Yan M."/>
            <person name="Wang P."/>
            <person name="Xu J."/>
            <person name="Bruns T."/>
            <person name="Baldrian P."/>
            <person name="Vilgalys R."/>
            <person name="Henrissat B."/>
            <person name="Grigoriev I.V."/>
            <person name="Hibbett D."/>
            <person name="Nagy L.G."/>
            <person name="Martin F.M."/>
        </authorList>
    </citation>
    <scope>NUCLEOTIDE SEQUENCE</scope>
    <source>
        <strain evidence="19">UH-Tt-Lm1</strain>
    </source>
</reference>
<evidence type="ECO:0000256" key="7">
    <source>
        <dbReference type="ARBA" id="ARBA00022989"/>
    </source>
</evidence>
<evidence type="ECO:0000256" key="6">
    <source>
        <dbReference type="ARBA" id="ARBA00022968"/>
    </source>
</evidence>
<keyword evidence="9" id="KW-0325">Glycoprotein</keyword>
<reference evidence="19" key="1">
    <citation type="journal article" date="2020" name="Nat. Commun.">
        <title>Large-scale genome sequencing of mycorrhizal fungi provides insights into the early evolution of symbiotic traits.</title>
        <authorList>
            <person name="Miyauchi S."/>
            <person name="Kiss E."/>
            <person name="Kuo A."/>
            <person name="Drula E."/>
            <person name="Kohler A."/>
            <person name="Sanchez-Garcia M."/>
            <person name="Morin E."/>
            <person name="Andreopoulos B."/>
            <person name="Barry K.W."/>
            <person name="Bonito G."/>
            <person name="Buee M."/>
            <person name="Carver A."/>
            <person name="Chen C."/>
            <person name="Cichocki N."/>
            <person name="Clum A."/>
            <person name="Culley D."/>
            <person name="Crous P.W."/>
            <person name="Fauchery L."/>
            <person name="Girlanda M."/>
            <person name="Hayes R.D."/>
            <person name="Keri Z."/>
            <person name="LaButti K."/>
            <person name="Lipzen A."/>
            <person name="Lombard V."/>
            <person name="Magnuson J."/>
            <person name="Maillard F."/>
            <person name="Murat C."/>
            <person name="Nolan M."/>
            <person name="Ohm R.A."/>
            <person name="Pangilinan J."/>
            <person name="Pereira M.F."/>
            <person name="Perotto S."/>
            <person name="Peter M."/>
            <person name="Pfister S."/>
            <person name="Riley R."/>
            <person name="Sitrit Y."/>
            <person name="Stielow J.B."/>
            <person name="Szollosi G."/>
            <person name="Zifcakova L."/>
            <person name="Stursova M."/>
            <person name="Spatafora J.W."/>
            <person name="Tedersoo L."/>
            <person name="Vaario L.M."/>
            <person name="Yamada A."/>
            <person name="Yan M."/>
            <person name="Wang P."/>
            <person name="Xu J."/>
            <person name="Bruns T."/>
            <person name="Baldrian P."/>
            <person name="Vilgalys R."/>
            <person name="Dunand C."/>
            <person name="Henrissat B."/>
            <person name="Grigoriev I.V."/>
            <person name="Hibbett D."/>
            <person name="Nagy L.G."/>
            <person name="Martin F.M."/>
        </authorList>
    </citation>
    <scope>NUCLEOTIDE SEQUENCE</scope>
    <source>
        <strain evidence="19">UH-Tt-Lm1</strain>
    </source>
</reference>
<feature type="compositionally biased region" description="Pro residues" evidence="16">
    <location>
        <begin position="803"/>
        <end position="813"/>
    </location>
</feature>
<dbReference type="Proteomes" id="UP000736335">
    <property type="component" value="Unassembled WGS sequence"/>
</dbReference>
<evidence type="ECO:0000256" key="3">
    <source>
        <dbReference type="ARBA" id="ARBA00022475"/>
    </source>
</evidence>
<dbReference type="PANTHER" id="PTHR31297">
    <property type="entry name" value="GLUCAN ENDO-1,6-BETA-GLUCOSIDASE B"/>
    <property type="match status" value="1"/>
</dbReference>
<dbReference type="PROSITE" id="PS00659">
    <property type="entry name" value="GLYCOSYL_HYDROL_F5"/>
    <property type="match status" value="1"/>
</dbReference>
<evidence type="ECO:0000256" key="5">
    <source>
        <dbReference type="ARBA" id="ARBA00022801"/>
    </source>
</evidence>
<keyword evidence="3" id="KW-1003">Cell membrane</keyword>
<protein>
    <recommendedName>
        <fullName evidence="14">glucan 1,3-beta-glucosidase</fullName>
        <ecNumber evidence="14">3.2.1.58</ecNumber>
    </recommendedName>
    <alternativeName>
        <fullName evidence="15">Exo-1,3-beta-glucanase D</fullName>
    </alternativeName>
</protein>
<feature type="transmembrane region" description="Helical" evidence="17">
    <location>
        <begin position="156"/>
        <end position="178"/>
    </location>
</feature>
<evidence type="ECO:0000256" key="1">
    <source>
        <dbReference type="ARBA" id="ARBA00004401"/>
    </source>
</evidence>
<dbReference type="InterPro" id="IPR050386">
    <property type="entry name" value="Glycosyl_hydrolase_5"/>
</dbReference>
<feature type="region of interest" description="Disordered" evidence="16">
    <location>
        <begin position="790"/>
        <end position="813"/>
    </location>
</feature>
<dbReference type="EC" id="3.2.1.58" evidence="14"/>
<sequence>MASQQNTPYYPVDSGDVHQDGLPVDPLRSYTDNPSPTYERPQDPPFDPDGFSANDLVHDGVVRPRFLGHATGGARGSFASSFGVQSTLNDADNSSSVYALNPLVNRDSGRYSSVPYQDDPHDSDLAAGSVSSGTRNKYLEEKRDTYAPPNKSKRKMIIVAIVVGVAVAAIGIVVALYFTVIKKNGKTSDALGNNNNNGNGNGNNNPNNGNGNNNNTTNNILKSGGNGSTIHLDNGTTIIYSNPFGGTWYWDPDDPFNNNAQAQSWTPPLNQSFKWGTDRIFGVNLGGWLVTEPFMYVLHSPSLYQKYQNAATPAVDEWTLSQNMAADTASGGLNQLANHYSTFITEEDFAEIAGAGLNFLRIPIPWWAIEVRGDEPFLPRVCWTYFLKAIQWARKYGLRINVDLHAVPGSQNGWNHSGRLGNVNFLLGPMGYANAQRALDYIRVIAEFISQPQYSDVVVMFGVLNEPLGSPLIGAAQLEGFYKAVYDTVREASGLGEGKGPVISYHEGFQGLGHYSGFMANADRIALDWHPYICFGSQSSNPITSYATTPCTTWGQTINQSMTNFGMTAAGEFSNAVTDCGLFLNNVGEGTRYEGTYTTGGPYPSQGSCTTWTDWQSWDQTMKQGTLQFALASMDALQNWFFWTWKIGPSSVSGQVESPGWSYQLGLANGWMPTDPRQASGVCGNTSPWSPPLQPWQTGGSGAGSNIQSSTLQWPPTSISSGGLLAALPSYTPTGTIVTLPGPTFTDYSSSTVKVDVGNGWENPSDSRSMYVTISGCSYLDPWCGPTATAPPVCKGTSKKRAYPPPPGVTPRP</sequence>
<dbReference type="PANTHER" id="PTHR31297:SF34">
    <property type="entry name" value="GLUCAN 1,3-BETA-GLUCOSIDASE 2"/>
    <property type="match status" value="1"/>
</dbReference>
<dbReference type="Pfam" id="PF00150">
    <property type="entry name" value="Cellulase"/>
    <property type="match status" value="1"/>
</dbReference>
<comment type="subcellular location">
    <subcellularLocation>
        <location evidence="1">Cell membrane</location>
        <topology evidence="1">Single-pass type II membrane protein</topology>
    </subcellularLocation>
</comment>
<dbReference type="SUPFAM" id="SSF51445">
    <property type="entry name" value="(Trans)glycosidases"/>
    <property type="match status" value="1"/>
</dbReference>
<dbReference type="InterPro" id="IPR001547">
    <property type="entry name" value="Glyco_hydro_5"/>
</dbReference>
<dbReference type="InterPro" id="IPR018087">
    <property type="entry name" value="Glyco_hydro_5_CS"/>
</dbReference>
<feature type="region of interest" description="Disordered" evidence="16">
    <location>
        <begin position="109"/>
        <end position="147"/>
    </location>
</feature>
<keyword evidence="11" id="KW-0961">Cell wall biogenesis/degradation</keyword>
<dbReference type="AlphaFoldDB" id="A0A9P6HP55"/>
<dbReference type="GO" id="GO:0005886">
    <property type="term" value="C:plasma membrane"/>
    <property type="evidence" value="ECO:0007669"/>
    <property type="project" value="UniProtKB-SubCell"/>
</dbReference>
<comment type="similarity">
    <text evidence="2">Belongs to the glycosyl hydrolase 5 (cellulase A) family.</text>
</comment>
<organism evidence="19 20">
    <name type="scientific">Thelephora terrestris</name>
    <dbReference type="NCBI Taxonomy" id="56493"/>
    <lineage>
        <taxon>Eukaryota</taxon>
        <taxon>Fungi</taxon>
        <taxon>Dikarya</taxon>
        <taxon>Basidiomycota</taxon>
        <taxon>Agaricomycotina</taxon>
        <taxon>Agaricomycetes</taxon>
        <taxon>Thelephorales</taxon>
        <taxon>Thelephoraceae</taxon>
        <taxon>Thelephora</taxon>
    </lineage>
</organism>
<evidence type="ECO:0000256" key="10">
    <source>
        <dbReference type="ARBA" id="ARBA00023295"/>
    </source>
</evidence>
<gene>
    <name evidence="19" type="ORF">BJ322DRAFT_999253</name>
</gene>
<evidence type="ECO:0000313" key="20">
    <source>
        <dbReference type="Proteomes" id="UP000736335"/>
    </source>
</evidence>
<feature type="region of interest" description="Disordered" evidence="16">
    <location>
        <begin position="192"/>
        <end position="222"/>
    </location>
</feature>
<dbReference type="GO" id="GO:0005576">
    <property type="term" value="C:extracellular region"/>
    <property type="evidence" value="ECO:0007669"/>
    <property type="project" value="TreeGrafter"/>
</dbReference>
<accession>A0A9P6HP55</accession>
<dbReference type="Gene3D" id="3.20.20.80">
    <property type="entry name" value="Glycosidases"/>
    <property type="match status" value="1"/>
</dbReference>
<evidence type="ECO:0000256" key="11">
    <source>
        <dbReference type="ARBA" id="ARBA00023316"/>
    </source>
</evidence>
<evidence type="ECO:0000256" key="2">
    <source>
        <dbReference type="ARBA" id="ARBA00005641"/>
    </source>
</evidence>
<feature type="region of interest" description="Disordered" evidence="16">
    <location>
        <begin position="1"/>
        <end position="55"/>
    </location>
</feature>
<keyword evidence="4 17" id="KW-0812">Transmembrane</keyword>
<dbReference type="InterPro" id="IPR017853">
    <property type="entry name" value="GH"/>
</dbReference>
<evidence type="ECO:0000313" key="19">
    <source>
        <dbReference type="EMBL" id="KAF9791157.1"/>
    </source>
</evidence>
<dbReference type="OrthoDB" id="62120at2759"/>
<dbReference type="GO" id="GO:0071555">
    <property type="term" value="P:cell wall organization"/>
    <property type="evidence" value="ECO:0007669"/>
    <property type="project" value="UniProtKB-KW"/>
</dbReference>
<comment type="caution">
    <text evidence="19">The sequence shown here is derived from an EMBL/GenBank/DDBJ whole genome shotgun (WGS) entry which is preliminary data.</text>
</comment>
<keyword evidence="6" id="KW-0735">Signal-anchor</keyword>
<comment type="catalytic activity">
    <reaction evidence="12">
        <text>Successive hydrolysis of beta-D-glucose units from the non-reducing ends of (1-&gt;3)-beta-D-glucans, releasing alpha-glucose.</text>
        <dbReference type="EC" id="3.2.1.58"/>
    </reaction>
</comment>
<evidence type="ECO:0000256" key="14">
    <source>
        <dbReference type="ARBA" id="ARBA00038929"/>
    </source>
</evidence>
<dbReference type="GO" id="GO:0009986">
    <property type="term" value="C:cell surface"/>
    <property type="evidence" value="ECO:0007669"/>
    <property type="project" value="TreeGrafter"/>
</dbReference>
<evidence type="ECO:0000256" key="8">
    <source>
        <dbReference type="ARBA" id="ARBA00023136"/>
    </source>
</evidence>
<keyword evidence="7 17" id="KW-1133">Transmembrane helix</keyword>
<dbReference type="FunFam" id="3.20.20.80:FF:000033">
    <property type="entry name" value="Glucan 1,3-beta-glucosidase A"/>
    <property type="match status" value="1"/>
</dbReference>
<keyword evidence="5" id="KW-0378">Hydrolase</keyword>
<dbReference type="GO" id="GO:0009251">
    <property type="term" value="P:glucan catabolic process"/>
    <property type="evidence" value="ECO:0007669"/>
    <property type="project" value="TreeGrafter"/>
</dbReference>
<evidence type="ECO:0000256" key="12">
    <source>
        <dbReference type="ARBA" id="ARBA00036824"/>
    </source>
</evidence>
<dbReference type="GO" id="GO:0004338">
    <property type="term" value="F:glucan exo-1,3-beta-glucosidase activity"/>
    <property type="evidence" value="ECO:0007669"/>
    <property type="project" value="UniProtKB-EC"/>
</dbReference>
<comment type="function">
    <text evidence="13">Glucosidase involved in the degradation of cellulosic biomass. Active on lichenan.</text>
</comment>
<name>A0A9P6HP55_9AGAM</name>
<keyword evidence="20" id="KW-1185">Reference proteome</keyword>
<dbReference type="EMBL" id="WIUZ02000002">
    <property type="protein sequence ID" value="KAF9791157.1"/>
    <property type="molecule type" value="Genomic_DNA"/>
</dbReference>
<evidence type="ECO:0000256" key="4">
    <source>
        <dbReference type="ARBA" id="ARBA00022692"/>
    </source>
</evidence>
<evidence type="ECO:0000256" key="16">
    <source>
        <dbReference type="SAM" id="MobiDB-lite"/>
    </source>
</evidence>
<evidence type="ECO:0000256" key="15">
    <source>
        <dbReference type="ARBA" id="ARBA00041260"/>
    </source>
</evidence>
<feature type="domain" description="Glycoside hydrolase family 5" evidence="18">
    <location>
        <begin position="333"/>
        <end position="493"/>
    </location>
</feature>
<keyword evidence="8 17" id="KW-0472">Membrane</keyword>
<evidence type="ECO:0000256" key="9">
    <source>
        <dbReference type="ARBA" id="ARBA00023180"/>
    </source>
</evidence>
<feature type="compositionally biased region" description="Low complexity" evidence="16">
    <location>
        <begin position="192"/>
        <end position="219"/>
    </location>
</feature>